<dbReference type="PANTHER" id="PTHR19878">
    <property type="entry name" value="AUTOPHAGY PROTEIN 16-LIKE"/>
    <property type="match status" value="1"/>
</dbReference>
<name>A0A448X4I3_9PLAT</name>
<dbReference type="GO" id="GO:0043495">
    <property type="term" value="F:protein-membrane adaptor activity"/>
    <property type="evidence" value="ECO:0007669"/>
    <property type="project" value="TreeGrafter"/>
</dbReference>
<dbReference type="EMBL" id="CAAALY010090719">
    <property type="protein sequence ID" value="VEL27891.1"/>
    <property type="molecule type" value="Genomic_DNA"/>
</dbReference>
<dbReference type="GO" id="GO:0000421">
    <property type="term" value="C:autophagosome membrane"/>
    <property type="evidence" value="ECO:0007669"/>
    <property type="project" value="TreeGrafter"/>
</dbReference>
<dbReference type="GO" id="GO:0034045">
    <property type="term" value="C:phagophore assembly site membrane"/>
    <property type="evidence" value="ECO:0007669"/>
    <property type="project" value="TreeGrafter"/>
</dbReference>
<dbReference type="Gene3D" id="2.130.10.10">
    <property type="entry name" value="YVTN repeat-like/Quinoprotein amine dehydrogenase"/>
    <property type="match status" value="1"/>
</dbReference>
<dbReference type="InterPro" id="IPR036322">
    <property type="entry name" value="WD40_repeat_dom_sf"/>
</dbReference>
<proteinExistence type="predicted"/>
<sequence>MNYVLACTRDDTLRIVDLRMNQLVQSYQAEGFRAGTDTTRPCFSPDGCYIAVGSQDCGVYIWNVRSGQLETCLREHSGVVTCCHWHPQAHSLISCERLKQAIIWADC</sequence>
<reference evidence="2" key="1">
    <citation type="submission" date="2018-11" db="EMBL/GenBank/DDBJ databases">
        <authorList>
            <consortium name="Pathogen Informatics"/>
        </authorList>
    </citation>
    <scope>NUCLEOTIDE SEQUENCE</scope>
</reference>
<dbReference type="Proteomes" id="UP000784294">
    <property type="component" value="Unassembled WGS sequence"/>
</dbReference>
<dbReference type="InterPro" id="IPR001680">
    <property type="entry name" value="WD40_rpt"/>
</dbReference>
<keyword evidence="1" id="KW-0853">WD repeat</keyword>
<comment type="caution">
    <text evidence="2">The sequence shown here is derived from an EMBL/GenBank/DDBJ whole genome shotgun (WGS) entry which is preliminary data.</text>
</comment>
<dbReference type="PANTHER" id="PTHR19878:SF8">
    <property type="entry name" value="AUTOPHAGY-RELATED 16, ISOFORM F"/>
    <property type="match status" value="1"/>
</dbReference>
<dbReference type="InterPro" id="IPR015943">
    <property type="entry name" value="WD40/YVTN_repeat-like_dom_sf"/>
</dbReference>
<dbReference type="GO" id="GO:0034274">
    <property type="term" value="C:Atg12-Atg5-Atg16 complex"/>
    <property type="evidence" value="ECO:0007669"/>
    <property type="project" value="TreeGrafter"/>
</dbReference>
<accession>A0A448X4I3</accession>
<keyword evidence="3" id="KW-1185">Reference proteome</keyword>
<dbReference type="InterPro" id="IPR045160">
    <property type="entry name" value="ATG16"/>
</dbReference>
<dbReference type="GO" id="GO:0000045">
    <property type="term" value="P:autophagosome assembly"/>
    <property type="evidence" value="ECO:0007669"/>
    <property type="project" value="InterPro"/>
</dbReference>
<evidence type="ECO:0000256" key="1">
    <source>
        <dbReference type="PROSITE-ProRule" id="PRU00221"/>
    </source>
</evidence>
<dbReference type="AlphaFoldDB" id="A0A448X4I3"/>
<evidence type="ECO:0000313" key="3">
    <source>
        <dbReference type="Proteomes" id="UP000784294"/>
    </source>
</evidence>
<protein>
    <submittedName>
        <fullName evidence="2">Uncharacterized protein</fullName>
    </submittedName>
</protein>
<gene>
    <name evidence="2" type="ORF">PXEA_LOCUS21331</name>
</gene>
<dbReference type="SUPFAM" id="SSF50978">
    <property type="entry name" value="WD40 repeat-like"/>
    <property type="match status" value="1"/>
</dbReference>
<dbReference type="OrthoDB" id="6262491at2759"/>
<organism evidence="2 3">
    <name type="scientific">Protopolystoma xenopodis</name>
    <dbReference type="NCBI Taxonomy" id="117903"/>
    <lineage>
        <taxon>Eukaryota</taxon>
        <taxon>Metazoa</taxon>
        <taxon>Spiralia</taxon>
        <taxon>Lophotrochozoa</taxon>
        <taxon>Platyhelminthes</taxon>
        <taxon>Monogenea</taxon>
        <taxon>Polyopisthocotylea</taxon>
        <taxon>Polystomatidea</taxon>
        <taxon>Polystomatidae</taxon>
        <taxon>Protopolystoma</taxon>
    </lineage>
</organism>
<dbReference type="SMART" id="SM00320">
    <property type="entry name" value="WD40"/>
    <property type="match status" value="2"/>
</dbReference>
<dbReference type="PROSITE" id="PS50082">
    <property type="entry name" value="WD_REPEATS_2"/>
    <property type="match status" value="1"/>
</dbReference>
<feature type="repeat" description="WD" evidence="1">
    <location>
        <begin position="43"/>
        <end position="72"/>
    </location>
</feature>
<dbReference type="Pfam" id="PF00400">
    <property type="entry name" value="WD40"/>
    <property type="match status" value="2"/>
</dbReference>
<evidence type="ECO:0000313" key="2">
    <source>
        <dbReference type="EMBL" id="VEL27891.1"/>
    </source>
</evidence>